<organism evidence="3 4">
    <name type="scientific">Pseudorhizobium tarimense</name>
    <dbReference type="NCBI Taxonomy" id="1079109"/>
    <lineage>
        <taxon>Bacteria</taxon>
        <taxon>Pseudomonadati</taxon>
        <taxon>Pseudomonadota</taxon>
        <taxon>Alphaproteobacteria</taxon>
        <taxon>Hyphomicrobiales</taxon>
        <taxon>Rhizobiaceae</taxon>
        <taxon>Rhizobium/Agrobacterium group</taxon>
        <taxon>Pseudorhizobium</taxon>
    </lineage>
</organism>
<comment type="similarity">
    <text evidence="1">Belongs to the peptidase C56 family.</text>
</comment>
<dbReference type="Proteomes" id="UP001549031">
    <property type="component" value="Unassembled WGS sequence"/>
</dbReference>
<dbReference type="Pfam" id="PF01965">
    <property type="entry name" value="DJ-1_PfpI"/>
    <property type="match status" value="1"/>
</dbReference>
<dbReference type="EC" id="3.2.-.-" evidence="3"/>
<dbReference type="GO" id="GO:0008233">
    <property type="term" value="F:peptidase activity"/>
    <property type="evidence" value="ECO:0007669"/>
    <property type="project" value="UniProtKB-KW"/>
</dbReference>
<dbReference type="CDD" id="cd03134">
    <property type="entry name" value="GATase1_PfpI_like"/>
    <property type="match status" value="1"/>
</dbReference>
<accession>A0ABV2H8X6</accession>
<feature type="domain" description="DJ-1/PfpI" evidence="2">
    <location>
        <begin position="8"/>
        <end position="175"/>
    </location>
</feature>
<gene>
    <name evidence="3" type="ORF">ABID21_003135</name>
</gene>
<dbReference type="Gene3D" id="3.40.50.880">
    <property type="match status" value="1"/>
</dbReference>
<dbReference type="PANTHER" id="PTHR42733:SF12">
    <property type="entry name" value="PROTEINASE"/>
    <property type="match status" value="1"/>
</dbReference>
<dbReference type="InterPro" id="IPR006286">
    <property type="entry name" value="C56_PfpI-like"/>
</dbReference>
<keyword evidence="4" id="KW-1185">Reference proteome</keyword>
<dbReference type="EMBL" id="JBEPLJ010000011">
    <property type="protein sequence ID" value="MET3587013.1"/>
    <property type="molecule type" value="Genomic_DNA"/>
</dbReference>
<sequence>MADIKSASILILATDGYERSELRVPLEKLREQGAEVKIASAKSGQIKSWDETDWGDSVDVDLVASDVKVEEFDAIVMPGGQINPDVLRTNEDAMRIVRDFVRSGKPVAAICHAPWLLVEADALRGRRATSYPSIKTDVRNAGAQWVDEEVVVDNGIITSRSPKDLDAFVAKIVEEVKEGRHDRRAA</sequence>
<keyword evidence="3" id="KW-0645">Protease</keyword>
<dbReference type="InterPro" id="IPR002818">
    <property type="entry name" value="DJ-1/PfpI"/>
</dbReference>
<keyword evidence="3" id="KW-0378">Hydrolase</keyword>
<proteinExistence type="inferred from homology"/>
<name>A0ABV2H8X6_9HYPH</name>
<dbReference type="PROSITE" id="PS51276">
    <property type="entry name" value="PEPTIDASE_C56_PFPI"/>
    <property type="match status" value="1"/>
</dbReference>
<dbReference type="RefSeq" id="WP_247244834.1">
    <property type="nucleotide sequence ID" value="NZ_JALJRA010000011.1"/>
</dbReference>
<evidence type="ECO:0000256" key="1">
    <source>
        <dbReference type="ARBA" id="ARBA00008542"/>
    </source>
</evidence>
<protein>
    <submittedName>
        <fullName evidence="3">Protease I</fullName>
        <ecNumber evidence="3">3.2.-.-</ecNumber>
    </submittedName>
</protein>
<comment type="caution">
    <text evidence="3">The sequence shown here is derived from an EMBL/GenBank/DDBJ whole genome shotgun (WGS) entry which is preliminary data.</text>
</comment>
<evidence type="ECO:0000313" key="4">
    <source>
        <dbReference type="Proteomes" id="UP001549031"/>
    </source>
</evidence>
<evidence type="ECO:0000313" key="3">
    <source>
        <dbReference type="EMBL" id="MET3587013.1"/>
    </source>
</evidence>
<keyword evidence="3" id="KW-0326">Glycosidase</keyword>
<evidence type="ECO:0000259" key="2">
    <source>
        <dbReference type="Pfam" id="PF01965"/>
    </source>
</evidence>
<dbReference type="PANTHER" id="PTHR42733">
    <property type="entry name" value="DJ-1 PROTEIN"/>
    <property type="match status" value="1"/>
</dbReference>
<dbReference type="NCBIfam" id="TIGR01382">
    <property type="entry name" value="PfpI"/>
    <property type="match status" value="1"/>
</dbReference>
<dbReference type="GO" id="GO:0006508">
    <property type="term" value="P:proteolysis"/>
    <property type="evidence" value="ECO:0007669"/>
    <property type="project" value="UniProtKB-KW"/>
</dbReference>
<dbReference type="GO" id="GO:0016798">
    <property type="term" value="F:hydrolase activity, acting on glycosyl bonds"/>
    <property type="evidence" value="ECO:0007669"/>
    <property type="project" value="UniProtKB-KW"/>
</dbReference>
<dbReference type="InterPro" id="IPR029062">
    <property type="entry name" value="Class_I_gatase-like"/>
</dbReference>
<reference evidence="3 4" key="1">
    <citation type="submission" date="2024-06" db="EMBL/GenBank/DDBJ databases">
        <title>Genomic Encyclopedia of Type Strains, Phase IV (KMG-IV): sequencing the most valuable type-strain genomes for metagenomic binning, comparative biology and taxonomic classification.</title>
        <authorList>
            <person name="Goeker M."/>
        </authorList>
    </citation>
    <scope>NUCLEOTIDE SEQUENCE [LARGE SCALE GENOMIC DNA]</scope>
    <source>
        <strain evidence="3 4">DSM 105042</strain>
    </source>
</reference>
<dbReference type="SUPFAM" id="SSF52317">
    <property type="entry name" value="Class I glutamine amidotransferase-like"/>
    <property type="match status" value="1"/>
</dbReference>